<dbReference type="EMBL" id="AAZO01006709">
    <property type="status" value="NOT_ANNOTATED_CDS"/>
    <property type="molecule type" value="Genomic_DNA"/>
</dbReference>
<dbReference type="EMBL" id="DS235858">
    <property type="protein sequence ID" value="EEB19125.1"/>
    <property type="molecule type" value="Genomic_DNA"/>
</dbReference>
<dbReference type="VEuPathDB" id="VectorBase:PHUM551950"/>
<keyword evidence="9" id="KW-0067">ATP-binding</keyword>
<dbReference type="InterPro" id="IPR020845">
    <property type="entry name" value="AMP-binding_CS"/>
</dbReference>
<dbReference type="FunFam" id="3.40.50.12780:FF:000005">
    <property type="entry name" value="Solute carrier family 27 member 6"/>
    <property type="match status" value="1"/>
</dbReference>
<accession>E0W0G9</accession>
<sequence length="576" mass="64890">MEKNCSTVAKVFQEICEKNYDKIAFHQENISWTYKQVNEYSNGIGHYFKSQGYKKGDTIALYMENSIEYMCIWLGLAKLGIVSALINTNLRNQSFLHSLKAAKCNALIYSSELSEGVKEILGELKDIKLYILNKSKEGEETNLGEAIDLKKGLAEVSKANLIDEVNAGKPRDKLLFIYTSGTTGLPKAAVINNNRYLFISIGVKILLKLHDDDILYNSLPLYHTSGVIVGAGQSILSGITVVIRKKFSASNFWQDCIKYNCTVACYIGEICRYLLAVPEKSHDKQHKIRLMFGNGLKAQIWEKFVERFQIKQIGEFYGATEGNSNLVNIDNKVGCVGFVPRLAGPVYPVVLLKVDKDTEEPIRNSKGFCIRCQPGEPGICVGKINSKQTISTFLGYADKVESEKKILKNVFKKGDNYFNSGDILVMDDYGYFSFKDRTGDTFRWKGENVATSEVEAVISNIIGYKDAIVFGVEVPHVEGKAGMVAIHDVDESVNLQEFDEKLKKMLPSYARPLFVRIIKNLPLTGTYKLKKKELQMEGFNITKIKDPVYFYDNRSQKFELLSSLLYNDILNGVLKL</sequence>
<keyword evidence="10" id="KW-1133">Transmembrane helix</keyword>
<evidence type="ECO:0000256" key="7">
    <source>
        <dbReference type="ARBA" id="ARBA00022741"/>
    </source>
</evidence>
<dbReference type="Proteomes" id="UP000009046">
    <property type="component" value="Unassembled WGS sequence"/>
</dbReference>
<evidence type="ECO:0000256" key="12">
    <source>
        <dbReference type="ARBA" id="ARBA00024484"/>
    </source>
</evidence>
<evidence type="ECO:0000256" key="16">
    <source>
        <dbReference type="ARBA" id="ARBA00048666"/>
    </source>
</evidence>
<dbReference type="Gene3D" id="3.40.50.12780">
    <property type="entry name" value="N-terminal domain of ligase-like"/>
    <property type="match status" value="1"/>
</dbReference>
<comment type="catalytic activity">
    <reaction evidence="12">
        <text>a long-chain fatty acid + ATP + CoA = a long-chain fatty acyl-CoA + AMP + diphosphate</text>
        <dbReference type="Rhea" id="RHEA:15421"/>
        <dbReference type="ChEBI" id="CHEBI:30616"/>
        <dbReference type="ChEBI" id="CHEBI:33019"/>
        <dbReference type="ChEBI" id="CHEBI:57287"/>
        <dbReference type="ChEBI" id="CHEBI:57560"/>
        <dbReference type="ChEBI" id="CHEBI:83139"/>
        <dbReference type="ChEBI" id="CHEBI:456215"/>
        <dbReference type="EC" id="6.2.1.3"/>
    </reaction>
    <physiologicalReaction direction="left-to-right" evidence="12">
        <dbReference type="Rhea" id="RHEA:15422"/>
    </physiologicalReaction>
</comment>
<dbReference type="InParanoid" id="E0W0G9"/>
<dbReference type="InterPro" id="IPR025110">
    <property type="entry name" value="AMP-bd_C"/>
</dbReference>
<evidence type="ECO:0000256" key="15">
    <source>
        <dbReference type="ARBA" id="ARBA00041297"/>
    </source>
</evidence>
<dbReference type="HOGENOM" id="CLU_000022_46_2_1"/>
<comment type="similarity">
    <text evidence="2">Belongs to the ATP-dependent AMP-binding enzyme family.</text>
</comment>
<evidence type="ECO:0000256" key="6">
    <source>
        <dbReference type="ARBA" id="ARBA00022692"/>
    </source>
</evidence>
<feature type="domain" description="AMP-binding enzyme C-terminal" evidence="18">
    <location>
        <begin position="453"/>
        <end position="528"/>
    </location>
</feature>
<dbReference type="InterPro" id="IPR045851">
    <property type="entry name" value="AMP-bd_C_sf"/>
</dbReference>
<dbReference type="GO" id="GO:0005324">
    <property type="term" value="F:long-chain fatty acid transmembrane transporter activity"/>
    <property type="evidence" value="ECO:0007669"/>
    <property type="project" value="TreeGrafter"/>
</dbReference>
<evidence type="ECO:0000256" key="1">
    <source>
        <dbReference type="ARBA" id="ARBA00004651"/>
    </source>
</evidence>
<dbReference type="GO" id="GO:0005886">
    <property type="term" value="C:plasma membrane"/>
    <property type="evidence" value="ECO:0007669"/>
    <property type="project" value="UniProtKB-SubCell"/>
</dbReference>
<dbReference type="GO" id="GO:0004467">
    <property type="term" value="F:long-chain fatty acid-CoA ligase activity"/>
    <property type="evidence" value="ECO:0007669"/>
    <property type="project" value="UniProtKB-EC"/>
</dbReference>
<dbReference type="Pfam" id="PF13193">
    <property type="entry name" value="AMP-binding_C"/>
    <property type="match status" value="1"/>
</dbReference>
<evidence type="ECO:0000256" key="11">
    <source>
        <dbReference type="ARBA" id="ARBA00023136"/>
    </source>
</evidence>
<dbReference type="FunFam" id="3.30.300.30:FF:000002">
    <property type="entry name" value="Long-chain fatty acid transport protein 1"/>
    <property type="match status" value="1"/>
</dbReference>
<dbReference type="OMA" id="PVQILRC"/>
<keyword evidence="7" id="KW-0547">Nucleotide-binding</keyword>
<dbReference type="CTD" id="8234644"/>
<dbReference type="GO" id="GO:0005789">
    <property type="term" value="C:endoplasmic reticulum membrane"/>
    <property type="evidence" value="ECO:0007669"/>
    <property type="project" value="TreeGrafter"/>
</dbReference>
<dbReference type="NCBIfam" id="NF006134">
    <property type="entry name" value="PRK08279.1"/>
    <property type="match status" value="1"/>
</dbReference>
<dbReference type="KEGG" id="phu:Phum_PHUM551950"/>
<dbReference type="GeneID" id="8234644"/>
<keyword evidence="21" id="KW-1185">Reference proteome</keyword>
<feature type="domain" description="AMP-dependent synthetase/ligase" evidence="17">
    <location>
        <begin position="12"/>
        <end position="363"/>
    </location>
</feature>
<evidence type="ECO:0000256" key="5">
    <source>
        <dbReference type="ARBA" id="ARBA00022598"/>
    </source>
</evidence>
<dbReference type="EnsemblMetazoa" id="PHUM551950-RA">
    <property type="protein sequence ID" value="PHUM551950-PA"/>
    <property type="gene ID" value="PHUM551950"/>
</dbReference>
<dbReference type="AlphaFoldDB" id="E0W0G9"/>
<reference evidence="19" key="1">
    <citation type="submission" date="2007-04" db="EMBL/GenBank/DDBJ databases">
        <title>Annotation of Pediculus humanus corporis strain USDA.</title>
        <authorList>
            <person name="Kirkness E."/>
            <person name="Hannick L."/>
            <person name="Hass B."/>
            <person name="Bruggner R."/>
            <person name="Lawson D."/>
            <person name="Bidwell S."/>
            <person name="Joardar V."/>
            <person name="Caler E."/>
            <person name="Walenz B."/>
            <person name="Inman J."/>
            <person name="Schobel S."/>
            <person name="Galinsky K."/>
            <person name="Amedeo P."/>
            <person name="Strausberg R."/>
        </authorList>
    </citation>
    <scope>NUCLEOTIDE SEQUENCE</scope>
    <source>
        <strain evidence="19">USDA</strain>
    </source>
</reference>
<dbReference type="STRING" id="121224.E0W0G9"/>
<evidence type="ECO:0000256" key="4">
    <source>
        <dbReference type="ARBA" id="ARBA00022475"/>
    </source>
</evidence>
<comment type="subcellular location">
    <subcellularLocation>
        <location evidence="1">Cell membrane</location>
        <topology evidence="1">Multi-pass membrane protein</topology>
    </subcellularLocation>
</comment>
<reference evidence="20" key="3">
    <citation type="submission" date="2021-02" db="UniProtKB">
        <authorList>
            <consortium name="EnsemblMetazoa"/>
        </authorList>
    </citation>
    <scope>IDENTIFICATION</scope>
    <source>
        <strain evidence="20">USDA</strain>
    </source>
</reference>
<evidence type="ECO:0000256" key="8">
    <source>
        <dbReference type="ARBA" id="ARBA00022832"/>
    </source>
</evidence>
<evidence type="ECO:0000256" key="10">
    <source>
        <dbReference type="ARBA" id="ARBA00022989"/>
    </source>
</evidence>
<evidence type="ECO:0000256" key="9">
    <source>
        <dbReference type="ARBA" id="ARBA00022840"/>
    </source>
</evidence>
<dbReference type="EC" id="6.2.1.3" evidence="13"/>
<dbReference type="GO" id="GO:0044539">
    <property type="term" value="P:long-chain fatty acid import into cell"/>
    <property type="evidence" value="ECO:0007669"/>
    <property type="project" value="TreeGrafter"/>
</dbReference>
<name>E0W0G9_PEDHC</name>
<dbReference type="Gene3D" id="3.30.300.30">
    <property type="match status" value="1"/>
</dbReference>
<dbReference type="PANTHER" id="PTHR43107">
    <property type="entry name" value="LONG-CHAIN FATTY ACID TRANSPORT PROTEIN"/>
    <property type="match status" value="1"/>
</dbReference>
<dbReference type="PROSITE" id="PS00455">
    <property type="entry name" value="AMP_BINDING"/>
    <property type="match status" value="1"/>
</dbReference>
<keyword evidence="4" id="KW-1003">Cell membrane</keyword>
<evidence type="ECO:0000259" key="17">
    <source>
        <dbReference type="Pfam" id="PF00501"/>
    </source>
</evidence>
<evidence type="ECO:0000259" key="18">
    <source>
        <dbReference type="Pfam" id="PF13193"/>
    </source>
</evidence>
<proteinExistence type="inferred from homology"/>
<evidence type="ECO:0000313" key="21">
    <source>
        <dbReference type="Proteomes" id="UP000009046"/>
    </source>
</evidence>
<keyword evidence="8" id="KW-0443">Lipid metabolism</keyword>
<dbReference type="SUPFAM" id="SSF56801">
    <property type="entry name" value="Acetyl-CoA synthetase-like"/>
    <property type="match status" value="1"/>
</dbReference>
<evidence type="ECO:0000256" key="2">
    <source>
        <dbReference type="ARBA" id="ARBA00006432"/>
    </source>
</evidence>
<protein>
    <recommendedName>
        <fullName evidence="13">long-chain-fatty-acid--CoA ligase</fullName>
        <ecNumber evidence="13">6.2.1.3</ecNumber>
    </recommendedName>
    <alternativeName>
        <fullName evidence="15">Long-chain-fatty-acid--CoA ligase</fullName>
    </alternativeName>
</protein>
<keyword evidence="6" id="KW-0812">Transmembrane</keyword>
<gene>
    <name evidence="20" type="primary">8234644</name>
    <name evidence="19" type="ORF">Phum_PHUM551950</name>
</gene>
<dbReference type="eggNOG" id="KOG1179">
    <property type="taxonomic scope" value="Eukaryota"/>
</dbReference>
<dbReference type="InterPro" id="IPR042099">
    <property type="entry name" value="ANL_N_sf"/>
</dbReference>
<keyword evidence="5 19" id="KW-0436">Ligase</keyword>
<comment type="catalytic activity">
    <reaction evidence="16">
        <text>tetracosanoate + ATP + CoA = tetracosanoyl-CoA + AMP + diphosphate</text>
        <dbReference type="Rhea" id="RHEA:33639"/>
        <dbReference type="ChEBI" id="CHEBI:30616"/>
        <dbReference type="ChEBI" id="CHEBI:31014"/>
        <dbReference type="ChEBI" id="CHEBI:33019"/>
        <dbReference type="ChEBI" id="CHEBI:57287"/>
        <dbReference type="ChEBI" id="CHEBI:65052"/>
        <dbReference type="ChEBI" id="CHEBI:456215"/>
    </reaction>
    <physiologicalReaction direction="left-to-right" evidence="16">
        <dbReference type="Rhea" id="RHEA:33640"/>
    </physiologicalReaction>
</comment>
<evidence type="ECO:0000313" key="19">
    <source>
        <dbReference type="EMBL" id="EEB19125.1"/>
    </source>
</evidence>
<dbReference type="InterPro" id="IPR000873">
    <property type="entry name" value="AMP-dep_synth/lig_dom"/>
</dbReference>
<keyword evidence="8" id="KW-0276">Fatty acid metabolism</keyword>
<evidence type="ECO:0000256" key="3">
    <source>
        <dbReference type="ARBA" id="ARBA00022448"/>
    </source>
</evidence>
<dbReference type="GO" id="GO:0005524">
    <property type="term" value="F:ATP binding"/>
    <property type="evidence" value="ECO:0007669"/>
    <property type="project" value="UniProtKB-KW"/>
</dbReference>
<dbReference type="Pfam" id="PF00501">
    <property type="entry name" value="AMP-binding"/>
    <property type="match status" value="1"/>
</dbReference>
<evidence type="ECO:0000256" key="14">
    <source>
        <dbReference type="ARBA" id="ARBA00036527"/>
    </source>
</evidence>
<dbReference type="OrthoDB" id="288590at2759"/>
<organism>
    <name type="scientific">Pediculus humanus subsp. corporis</name>
    <name type="common">Body louse</name>
    <dbReference type="NCBI Taxonomy" id="121224"/>
    <lineage>
        <taxon>Eukaryota</taxon>
        <taxon>Metazoa</taxon>
        <taxon>Ecdysozoa</taxon>
        <taxon>Arthropoda</taxon>
        <taxon>Hexapoda</taxon>
        <taxon>Insecta</taxon>
        <taxon>Pterygota</taxon>
        <taxon>Neoptera</taxon>
        <taxon>Paraneoptera</taxon>
        <taxon>Psocodea</taxon>
        <taxon>Troctomorpha</taxon>
        <taxon>Phthiraptera</taxon>
        <taxon>Anoplura</taxon>
        <taxon>Pediculidae</taxon>
        <taxon>Pediculus</taxon>
    </lineage>
</organism>
<dbReference type="PANTHER" id="PTHR43107:SF15">
    <property type="entry name" value="FATTY ACID TRANSPORT PROTEIN 3, ISOFORM A"/>
    <property type="match status" value="1"/>
</dbReference>
<evidence type="ECO:0000256" key="13">
    <source>
        <dbReference type="ARBA" id="ARBA00026121"/>
    </source>
</evidence>
<evidence type="ECO:0000313" key="20">
    <source>
        <dbReference type="EnsemblMetazoa" id="PHUM551950-PA"/>
    </source>
</evidence>
<comment type="catalytic activity">
    <reaction evidence="14">
        <text>a very long-chain fatty acid + ATP + CoA = a very long-chain fatty acyl-CoA + AMP + diphosphate</text>
        <dbReference type="Rhea" id="RHEA:54536"/>
        <dbReference type="ChEBI" id="CHEBI:30616"/>
        <dbReference type="ChEBI" id="CHEBI:33019"/>
        <dbReference type="ChEBI" id="CHEBI:57287"/>
        <dbReference type="ChEBI" id="CHEBI:58950"/>
        <dbReference type="ChEBI" id="CHEBI:138261"/>
        <dbReference type="ChEBI" id="CHEBI:456215"/>
    </reaction>
    <physiologicalReaction direction="left-to-right" evidence="14">
        <dbReference type="Rhea" id="RHEA:54537"/>
    </physiologicalReaction>
</comment>
<keyword evidence="11" id="KW-0472">Membrane</keyword>
<keyword evidence="3" id="KW-0813">Transport</keyword>
<dbReference type="RefSeq" id="XP_002431863.1">
    <property type="nucleotide sequence ID" value="XM_002431818.1"/>
</dbReference>
<reference evidence="19" key="2">
    <citation type="submission" date="2007-04" db="EMBL/GenBank/DDBJ databases">
        <title>The genome of the human body louse.</title>
        <authorList>
            <consortium name="The Human Body Louse Genome Consortium"/>
            <person name="Kirkness E."/>
            <person name="Walenz B."/>
            <person name="Hass B."/>
            <person name="Bruggner R."/>
            <person name="Strausberg R."/>
        </authorList>
    </citation>
    <scope>NUCLEOTIDE SEQUENCE</scope>
    <source>
        <strain evidence="19">USDA</strain>
    </source>
</reference>